<evidence type="ECO:0000256" key="5">
    <source>
        <dbReference type="SAM" id="Phobius"/>
    </source>
</evidence>
<keyword evidence="3 5" id="KW-1133">Transmembrane helix</keyword>
<sequence>MIDLFRNKLERVWTKNEIILIAVVIVPLMIAVSIFFSGRTTTKEVIAYISENTHSIPKSSYFQFEMVEESPKVSQLVEGNYVAIVKESVHGDYEIMTLKNNEEKEAIQTLFSTGTLPDNYKGDDVKRKLRGIGTNIFGFITMIILMQGVALTTLYPEDRNLKTFKRIMTSPVSVKQYLFVQLIFTFLCLYIPSYVAIIVTKLFFDINIGFGLGTVAILLTVLTVFATVFGLFMSSIFDRNIHLITSGVTIITSVLSGCFIPTNGNNKVFN</sequence>
<keyword evidence="2 5" id="KW-0812">Transmembrane</keyword>
<evidence type="ECO:0000313" key="7">
    <source>
        <dbReference type="EMBL" id="MDQ0176638.1"/>
    </source>
</evidence>
<feature type="domain" description="ABC-2 type transporter transmembrane" evidence="6">
    <location>
        <begin position="67"/>
        <end position="262"/>
    </location>
</feature>
<comment type="subcellular location">
    <subcellularLocation>
        <location evidence="1">Membrane</location>
        <topology evidence="1">Multi-pass membrane protein</topology>
    </subcellularLocation>
</comment>
<feature type="transmembrane region" description="Helical" evidence="5">
    <location>
        <begin position="177"/>
        <end position="204"/>
    </location>
</feature>
<feature type="transmembrane region" description="Helical" evidence="5">
    <location>
        <begin position="210"/>
        <end position="231"/>
    </location>
</feature>
<dbReference type="RefSeq" id="WP_307229951.1">
    <property type="nucleotide sequence ID" value="NZ_JAUSTT010000014.1"/>
</dbReference>
<dbReference type="SUPFAM" id="SSF103473">
    <property type="entry name" value="MFS general substrate transporter"/>
    <property type="match status" value="1"/>
</dbReference>
<comment type="caution">
    <text evidence="7">The sequence shown here is derived from an EMBL/GenBank/DDBJ whole genome shotgun (WGS) entry which is preliminary data.</text>
</comment>
<proteinExistence type="predicted"/>
<evidence type="ECO:0000256" key="2">
    <source>
        <dbReference type="ARBA" id="ARBA00022692"/>
    </source>
</evidence>
<accession>A0ABT9WTM3</accession>
<organism evidence="7 8">
    <name type="scientific">Bacillus chungangensis</name>
    <dbReference type="NCBI Taxonomy" id="587633"/>
    <lineage>
        <taxon>Bacteria</taxon>
        <taxon>Bacillati</taxon>
        <taxon>Bacillota</taxon>
        <taxon>Bacilli</taxon>
        <taxon>Bacillales</taxon>
        <taxon>Bacillaceae</taxon>
        <taxon>Bacillus</taxon>
    </lineage>
</organism>
<evidence type="ECO:0000259" key="6">
    <source>
        <dbReference type="Pfam" id="PF12698"/>
    </source>
</evidence>
<name>A0ABT9WTM3_9BACI</name>
<keyword evidence="8" id="KW-1185">Reference proteome</keyword>
<dbReference type="Pfam" id="PF12698">
    <property type="entry name" value="ABC2_membrane_3"/>
    <property type="match status" value="1"/>
</dbReference>
<feature type="transmembrane region" description="Helical" evidence="5">
    <location>
        <begin position="18"/>
        <end position="36"/>
    </location>
</feature>
<dbReference type="InterPro" id="IPR036259">
    <property type="entry name" value="MFS_trans_sf"/>
</dbReference>
<dbReference type="Proteomes" id="UP001223586">
    <property type="component" value="Unassembled WGS sequence"/>
</dbReference>
<protein>
    <submittedName>
        <fullName evidence="7">ABC-2 type transport system permease protein</fullName>
    </submittedName>
</protein>
<evidence type="ECO:0000256" key="4">
    <source>
        <dbReference type="ARBA" id="ARBA00023136"/>
    </source>
</evidence>
<feature type="transmembrane region" description="Helical" evidence="5">
    <location>
        <begin position="243"/>
        <end position="262"/>
    </location>
</feature>
<feature type="transmembrane region" description="Helical" evidence="5">
    <location>
        <begin position="136"/>
        <end position="156"/>
    </location>
</feature>
<dbReference type="EMBL" id="JAUSTT010000014">
    <property type="protein sequence ID" value="MDQ0176638.1"/>
    <property type="molecule type" value="Genomic_DNA"/>
</dbReference>
<evidence type="ECO:0000256" key="3">
    <source>
        <dbReference type="ARBA" id="ARBA00022989"/>
    </source>
</evidence>
<keyword evidence="4 5" id="KW-0472">Membrane</keyword>
<reference evidence="7 8" key="1">
    <citation type="submission" date="2023-07" db="EMBL/GenBank/DDBJ databases">
        <title>Genomic Encyclopedia of Type Strains, Phase IV (KMG-IV): sequencing the most valuable type-strain genomes for metagenomic binning, comparative biology and taxonomic classification.</title>
        <authorList>
            <person name="Goeker M."/>
        </authorList>
    </citation>
    <scope>NUCLEOTIDE SEQUENCE [LARGE SCALE GENOMIC DNA]</scope>
    <source>
        <strain evidence="7 8">DSM 23837</strain>
    </source>
</reference>
<evidence type="ECO:0000313" key="8">
    <source>
        <dbReference type="Proteomes" id="UP001223586"/>
    </source>
</evidence>
<gene>
    <name evidence="7" type="ORF">J2S08_002496</name>
</gene>
<evidence type="ECO:0000256" key="1">
    <source>
        <dbReference type="ARBA" id="ARBA00004141"/>
    </source>
</evidence>
<dbReference type="InterPro" id="IPR013525">
    <property type="entry name" value="ABC2_TM"/>
</dbReference>